<dbReference type="EMBL" id="BMAW01067818">
    <property type="protein sequence ID" value="GFT61488.1"/>
    <property type="molecule type" value="Genomic_DNA"/>
</dbReference>
<feature type="compositionally biased region" description="Polar residues" evidence="1">
    <location>
        <begin position="1096"/>
        <end position="1106"/>
    </location>
</feature>
<feature type="region of interest" description="Disordered" evidence="1">
    <location>
        <begin position="1096"/>
        <end position="1122"/>
    </location>
</feature>
<comment type="caution">
    <text evidence="4">The sequence shown here is derived from an EMBL/GenBank/DDBJ whole genome shotgun (WGS) entry which is preliminary data.</text>
</comment>
<keyword evidence="5" id="KW-1185">Reference proteome</keyword>
<dbReference type="InterPro" id="IPR017216">
    <property type="entry name" value="HPS3"/>
</dbReference>
<reference evidence="4" key="1">
    <citation type="submission" date="2020-08" db="EMBL/GenBank/DDBJ databases">
        <title>Multicomponent nature underlies the extraordinary mechanical properties of spider dragline silk.</title>
        <authorList>
            <person name="Kono N."/>
            <person name="Nakamura H."/>
            <person name="Mori M."/>
            <person name="Yoshida Y."/>
            <person name="Ohtoshi R."/>
            <person name="Malay A.D."/>
            <person name="Moran D.A.P."/>
            <person name="Tomita M."/>
            <person name="Numata K."/>
            <person name="Arakawa K."/>
        </authorList>
    </citation>
    <scope>NUCLEOTIDE SEQUENCE</scope>
</reference>
<dbReference type="InterPro" id="IPR029437">
    <property type="entry name" value="HPS3_N"/>
</dbReference>
<feature type="domain" description="BLOC-2 complex member HPS3 C-terminal" evidence="3">
    <location>
        <begin position="546"/>
        <end position="1063"/>
    </location>
</feature>
<dbReference type="Proteomes" id="UP000887013">
    <property type="component" value="Unassembled WGS sequence"/>
</dbReference>
<dbReference type="PANTHER" id="PTHR28633">
    <property type="entry name" value="HERMANSKY-PUDLAK SYNDROME 3 PROTEIN"/>
    <property type="match status" value="1"/>
</dbReference>
<gene>
    <name evidence="4" type="primary">Hps3</name>
    <name evidence="4" type="ORF">NPIL_689871</name>
</gene>
<evidence type="ECO:0000313" key="5">
    <source>
        <dbReference type="Proteomes" id="UP000887013"/>
    </source>
</evidence>
<protein>
    <submittedName>
        <fullName evidence="4">Hermansky-Pudlak syndrome 3</fullName>
    </submittedName>
</protein>
<evidence type="ECO:0000313" key="4">
    <source>
        <dbReference type="EMBL" id="GFT61488.1"/>
    </source>
</evidence>
<evidence type="ECO:0000259" key="2">
    <source>
        <dbReference type="Pfam" id="PF14761"/>
    </source>
</evidence>
<dbReference type="InterPro" id="IPR029438">
    <property type="entry name" value="HPS3_C"/>
</dbReference>
<feature type="domain" description="BLOC-2 complex member HPS3 N-terminal" evidence="2">
    <location>
        <begin position="4"/>
        <end position="222"/>
    </location>
</feature>
<dbReference type="Pfam" id="PF14763">
    <property type="entry name" value="HPS3_C"/>
    <property type="match status" value="1"/>
</dbReference>
<dbReference type="PANTHER" id="PTHR28633:SF1">
    <property type="entry name" value="BLOC-2 COMPLEX MEMBER HPS3"/>
    <property type="match status" value="1"/>
</dbReference>
<accession>A0A8X6PD08</accession>
<dbReference type="Pfam" id="PF14761">
    <property type="entry name" value="HPS3_N"/>
    <property type="match status" value="2"/>
</dbReference>
<evidence type="ECO:0000259" key="3">
    <source>
        <dbReference type="Pfam" id="PF14763"/>
    </source>
</evidence>
<dbReference type="AlphaFoldDB" id="A0A8X6PD08"/>
<evidence type="ECO:0000256" key="1">
    <source>
        <dbReference type="SAM" id="MobiDB-lite"/>
    </source>
</evidence>
<feature type="domain" description="BLOC-2 complex member HPS3 N-terminal" evidence="2">
    <location>
        <begin position="396"/>
        <end position="513"/>
    </location>
</feature>
<sequence>MVRVVSCHHFVSQDVFLSENEPTAFCGAQDKLLVSTVQHAVNVHDLEARGNVLHSFPTVDIVKQIIYCESGNYVATIENKVSWHRSLVSYVRIYFKWWIDANNQPFKVRVAGSAPVYDNSHSSNKSLEMIELPLEKPALCISACNKTSTLAVSLGNIISVFCCSTKVHSTLNQTFNDFDHFVDISIPLIVQNLDICENYFACMSDKAILVFKISCESDDGNGQEITNLTIESVDSEICDENFVEWRFESCTNSGTSDKVWDEHLKSKLHPKSFPINLHFQAIDKENEIFSSADACEFYGPLLTIRGCTIDVRLDSKTFEMFPGMPANIYAVTLLFRQFVTQGNDSKLSVLQFVPFYISETVQEGLTDPLNVAVSKLENSAFSLPWLNLTPSSISTLKAIGCFFSTLQEGFLYDLTNKTQFVNSYNYTSTLKGVVLDTSLLHALTETGLETYTVHLPHSVIQGLENVDEKKNIVPKYEDAVCLLGLRPFLGVDHLVKSDNHLVLVSSVEDSVSNTEPDGGNKSTLYSLKEPASSQVFSDLLEVAESQSTSPSTYYHLLSEAHMILRTQIFFEKKDKEIETLYKKSCRMLADYFLCYDSVQKLHSIPYYHLSQLSSESIIKRILDFRHQLKLASIFQALVFYMDSILFDKNALLVSLSQSSADSILSAYSEEAPEMLWKVILCSNFEGYKLDKAILMLKRRLTNKRHPLSPISNAADTTALVYLLVQKGNVEAAQNMVMSLAKADLLTIMASIDTKIWDGINLTNFGKFLKQIRPDAFIELLLSHIDTKKFQVSDILQILQSESPNTELHLVPLLKGFLEAILSDKSMSKQVDSSVLNLLVKIYLKRLLVPREKSIISTPNALSNSMSSFTLFFGSRATWLNEMPPFNGKGVSRNCLLSPKIENKKTTDIDLSTCCCWNCNEDLLRLQSLLSYLGPPEDIKGLVLDFLCSAKDQIPNWLSIEVMCSNEARAIKLLIGMAPKALLPYATDTFKNDNKKWSMLFTFLHEHMQNIPEDHPNVEVYSEAFHSVLRHLAEHVNPVELLALLPHGENPLFLPHVRRCVEKHQAEQLKIKIVSLGQEIKSMMLYRLKPCFSDNPSETDSAINHKSNPVDKPTSPVKKKDQVCPLLPQPDSQEGDVKLICRFVITVLRHLAEHVNPVELLALLPHGENPLFLPHVRRCVEKHQAEQLKIKIVSLGQEIKSMMLC</sequence>
<name>A0A8X6PD08_NEPPI</name>
<dbReference type="OrthoDB" id="10255480at2759"/>
<organism evidence="4 5">
    <name type="scientific">Nephila pilipes</name>
    <name type="common">Giant wood spider</name>
    <name type="synonym">Nephila maculata</name>
    <dbReference type="NCBI Taxonomy" id="299642"/>
    <lineage>
        <taxon>Eukaryota</taxon>
        <taxon>Metazoa</taxon>
        <taxon>Ecdysozoa</taxon>
        <taxon>Arthropoda</taxon>
        <taxon>Chelicerata</taxon>
        <taxon>Arachnida</taxon>
        <taxon>Araneae</taxon>
        <taxon>Araneomorphae</taxon>
        <taxon>Entelegynae</taxon>
        <taxon>Araneoidea</taxon>
        <taxon>Nephilidae</taxon>
        <taxon>Nephila</taxon>
    </lineage>
</organism>
<proteinExistence type="predicted"/>
<dbReference type="GO" id="GO:0005737">
    <property type="term" value="C:cytoplasm"/>
    <property type="evidence" value="ECO:0007669"/>
    <property type="project" value="TreeGrafter"/>
</dbReference>